<reference evidence="2" key="1">
    <citation type="submission" date="2025-08" db="UniProtKB">
        <authorList>
            <consortium name="RefSeq"/>
        </authorList>
    </citation>
    <scope>IDENTIFICATION</scope>
    <source>
        <tissue evidence="2">Leaf</tissue>
    </source>
</reference>
<evidence type="ECO:0000313" key="1">
    <source>
        <dbReference type="Proteomes" id="UP000790787"/>
    </source>
</evidence>
<sequence>MEGKKKKKRLIFNPTAKKITWELGLIFENVDEFREAITKYAIQKRVQIEKYINEPHRVRVKCMTNPGSTCVMKADDQGDGKLVFSKLYVCLHAIKMGWLEGCRCIISLDGCFLKGVCKGQLLVVVSKDGNNQIFPIAWTVVEVENTFNWTWFLKYLSEYLGLEDGKDLTIMSDIHKGLINVVMNLLHGYEHRMCARHIFANWSKEWRGLERRNSFWRCARASSIAELNDQLDMLDKLGNSICESLLHYRKKPWCRAYFNCDWKCDIIDNNMCETFNSWILAKRHKTIITMLEEIRIKLMIRIGKMREFCET</sequence>
<proteinExistence type="predicted"/>
<organism evidence="1 2">
    <name type="scientific">Nicotiana tabacum</name>
    <name type="common">Common tobacco</name>
    <dbReference type="NCBI Taxonomy" id="4097"/>
    <lineage>
        <taxon>Eukaryota</taxon>
        <taxon>Viridiplantae</taxon>
        <taxon>Streptophyta</taxon>
        <taxon>Embryophyta</taxon>
        <taxon>Tracheophyta</taxon>
        <taxon>Spermatophyta</taxon>
        <taxon>Magnoliopsida</taxon>
        <taxon>eudicotyledons</taxon>
        <taxon>Gunneridae</taxon>
        <taxon>Pentapetalae</taxon>
        <taxon>asterids</taxon>
        <taxon>lamiids</taxon>
        <taxon>Solanales</taxon>
        <taxon>Solanaceae</taxon>
        <taxon>Nicotianoideae</taxon>
        <taxon>Nicotianeae</taxon>
        <taxon>Nicotiana</taxon>
    </lineage>
</organism>
<dbReference type="RefSeq" id="XP_075104733.1">
    <property type="nucleotide sequence ID" value="XM_075248632.1"/>
</dbReference>
<dbReference type="Proteomes" id="UP000790787">
    <property type="component" value="Unplaced"/>
</dbReference>
<accession>A0AC58U5H5</accession>
<gene>
    <name evidence="2" type="primary">LOC142178857</name>
</gene>
<keyword evidence="1" id="KW-1185">Reference proteome</keyword>
<evidence type="ECO:0000313" key="2">
    <source>
        <dbReference type="RefSeq" id="XP_075104733.1"/>
    </source>
</evidence>
<protein>
    <submittedName>
        <fullName evidence="2">Uncharacterized protein LOC142178857</fullName>
    </submittedName>
</protein>
<name>A0AC58U5H5_TOBAC</name>